<dbReference type="AlphaFoldDB" id="X1EQ25"/>
<sequence length="121" mass="14151">MSGRNVNEIAAAPYMREFKRTALKFRDRLEPEHKTYAEAGNAEGRRWTPYKRTIRDVQQFLGNHPGSTMREIQGEIGKGHYANPASCRGNLGKALEEWEKDWCRVDRDSKPFKYYIREKEG</sequence>
<dbReference type="EMBL" id="BARU01006633">
    <property type="protein sequence ID" value="GAH34687.1"/>
    <property type="molecule type" value="Genomic_DNA"/>
</dbReference>
<accession>X1EQ25</accession>
<proteinExistence type="predicted"/>
<evidence type="ECO:0008006" key="2">
    <source>
        <dbReference type="Google" id="ProtNLM"/>
    </source>
</evidence>
<evidence type="ECO:0000313" key="1">
    <source>
        <dbReference type="EMBL" id="GAH34687.1"/>
    </source>
</evidence>
<feature type="non-terminal residue" evidence="1">
    <location>
        <position position="121"/>
    </location>
</feature>
<organism evidence="1">
    <name type="scientific">marine sediment metagenome</name>
    <dbReference type="NCBI Taxonomy" id="412755"/>
    <lineage>
        <taxon>unclassified sequences</taxon>
        <taxon>metagenomes</taxon>
        <taxon>ecological metagenomes</taxon>
    </lineage>
</organism>
<reference evidence="1" key="1">
    <citation type="journal article" date="2014" name="Front. Microbiol.">
        <title>High frequency of phylogenetically diverse reductive dehalogenase-homologous genes in deep subseafloor sedimentary metagenomes.</title>
        <authorList>
            <person name="Kawai M."/>
            <person name="Futagami T."/>
            <person name="Toyoda A."/>
            <person name="Takaki Y."/>
            <person name="Nishi S."/>
            <person name="Hori S."/>
            <person name="Arai W."/>
            <person name="Tsubouchi T."/>
            <person name="Morono Y."/>
            <person name="Uchiyama I."/>
            <person name="Ito T."/>
            <person name="Fujiyama A."/>
            <person name="Inagaki F."/>
            <person name="Takami H."/>
        </authorList>
    </citation>
    <scope>NUCLEOTIDE SEQUENCE</scope>
    <source>
        <strain evidence="1">Expedition CK06-06</strain>
    </source>
</reference>
<comment type="caution">
    <text evidence="1">The sequence shown here is derived from an EMBL/GenBank/DDBJ whole genome shotgun (WGS) entry which is preliminary data.</text>
</comment>
<protein>
    <recommendedName>
        <fullName evidence="2">HTH HARE-type domain-containing protein</fullName>
    </recommendedName>
</protein>
<gene>
    <name evidence="1" type="ORF">S03H2_13055</name>
</gene>
<name>X1EQ25_9ZZZZ</name>